<sequence>MLKNLRRFSAYLHAGASLKMILLAFFSQVIFAVFIIPKMATLINPLQNQVLLEMRFGYNIQQFYNLMDSLGETGRFYYKIYVFFIDLLYPVIYCISYSLLLSLFFRNSFSSSHYFQLFNVFPFLIGFADVFENLSVGYLLLIYPEKINFLVKLASSFSLLKWGFTMYNILLMLTGLFAWGFRTLLKAKK</sequence>
<feature type="transmembrane region" description="Helical" evidence="1">
    <location>
        <begin position="164"/>
        <end position="185"/>
    </location>
</feature>
<keyword evidence="1" id="KW-1133">Transmembrane helix</keyword>
<keyword evidence="1" id="KW-0812">Transmembrane</keyword>
<dbReference type="AlphaFoldDB" id="A0AAE3GYE4"/>
<feature type="transmembrane region" description="Helical" evidence="1">
    <location>
        <begin position="117"/>
        <end position="144"/>
    </location>
</feature>
<keyword evidence="3" id="KW-1185">Reference proteome</keyword>
<feature type="transmembrane region" description="Helical" evidence="1">
    <location>
        <begin position="80"/>
        <end position="105"/>
    </location>
</feature>
<reference evidence="2 3" key="1">
    <citation type="submission" date="2018-11" db="EMBL/GenBank/DDBJ databases">
        <title>Novel bacteria species description.</title>
        <authorList>
            <person name="Han J.-H."/>
        </authorList>
    </citation>
    <scope>NUCLEOTIDE SEQUENCE [LARGE SCALE GENOMIC DNA]</scope>
    <source>
        <strain evidence="2 3">KCTC23259</strain>
    </source>
</reference>
<evidence type="ECO:0000256" key="1">
    <source>
        <dbReference type="SAM" id="Phobius"/>
    </source>
</evidence>
<dbReference type="Proteomes" id="UP001204144">
    <property type="component" value="Unassembled WGS sequence"/>
</dbReference>
<proteinExistence type="predicted"/>
<protein>
    <submittedName>
        <fullName evidence="2">Uncharacterized protein</fullName>
    </submittedName>
</protein>
<organism evidence="2 3">
    <name type="scientific">Lacihabitans soyangensis</name>
    <dbReference type="NCBI Taxonomy" id="869394"/>
    <lineage>
        <taxon>Bacteria</taxon>
        <taxon>Pseudomonadati</taxon>
        <taxon>Bacteroidota</taxon>
        <taxon>Cytophagia</taxon>
        <taxon>Cytophagales</taxon>
        <taxon>Leadbetterellaceae</taxon>
        <taxon>Lacihabitans</taxon>
    </lineage>
</organism>
<dbReference type="RefSeq" id="WP_255035199.1">
    <property type="nucleotide sequence ID" value="NZ_RJUF01000001.1"/>
</dbReference>
<evidence type="ECO:0000313" key="3">
    <source>
        <dbReference type="Proteomes" id="UP001204144"/>
    </source>
</evidence>
<gene>
    <name evidence="2" type="ORF">EGI31_00740</name>
</gene>
<name>A0AAE3GYE4_9BACT</name>
<comment type="caution">
    <text evidence="2">The sequence shown here is derived from an EMBL/GenBank/DDBJ whole genome shotgun (WGS) entry which is preliminary data.</text>
</comment>
<keyword evidence="1" id="KW-0472">Membrane</keyword>
<dbReference type="EMBL" id="RJUF01000001">
    <property type="protein sequence ID" value="MCP9761463.1"/>
    <property type="molecule type" value="Genomic_DNA"/>
</dbReference>
<evidence type="ECO:0000313" key="2">
    <source>
        <dbReference type="EMBL" id="MCP9761463.1"/>
    </source>
</evidence>
<feature type="transmembrane region" description="Helical" evidence="1">
    <location>
        <begin position="21"/>
        <end position="43"/>
    </location>
</feature>
<accession>A0AAE3GYE4</accession>